<sequence length="141" mass="15754">MSKGGFRLGEEMKPELFRPGFRLTPGDTIFIALVGIGSAAMWPYDAKLAGLLVLPCVQFFLYCNVFRIRRAPELIWAAAYLAVAGWAYAVDAPLWIPTTSLLILGGILIAVEMTHRSYHGVFWQRINPALPEWYAAQHSDL</sequence>
<gene>
    <name evidence="2" type="ORF">Pan189_34370</name>
</gene>
<feature type="transmembrane region" description="Helical" evidence="1">
    <location>
        <begin position="48"/>
        <end position="66"/>
    </location>
</feature>
<accession>A0A517R568</accession>
<dbReference type="Proteomes" id="UP000317318">
    <property type="component" value="Chromosome"/>
</dbReference>
<dbReference type="EMBL" id="CP036268">
    <property type="protein sequence ID" value="QDT39036.1"/>
    <property type="molecule type" value="Genomic_DNA"/>
</dbReference>
<feature type="transmembrane region" description="Helical" evidence="1">
    <location>
        <begin position="21"/>
        <end position="42"/>
    </location>
</feature>
<evidence type="ECO:0000313" key="3">
    <source>
        <dbReference type="Proteomes" id="UP000317318"/>
    </source>
</evidence>
<keyword evidence="1" id="KW-0472">Membrane</keyword>
<dbReference type="KEGG" id="svp:Pan189_34370"/>
<keyword evidence="3" id="KW-1185">Reference proteome</keyword>
<feature type="transmembrane region" description="Helical" evidence="1">
    <location>
        <begin position="95"/>
        <end position="115"/>
    </location>
</feature>
<evidence type="ECO:0000313" key="2">
    <source>
        <dbReference type="EMBL" id="QDT39036.1"/>
    </source>
</evidence>
<protein>
    <submittedName>
        <fullName evidence="2">Uncharacterized protein</fullName>
    </submittedName>
</protein>
<name>A0A517R568_9PLAN</name>
<evidence type="ECO:0000256" key="1">
    <source>
        <dbReference type="SAM" id="Phobius"/>
    </source>
</evidence>
<feature type="transmembrane region" description="Helical" evidence="1">
    <location>
        <begin position="73"/>
        <end position="89"/>
    </location>
</feature>
<organism evidence="2 3">
    <name type="scientific">Stratiformator vulcanicus</name>
    <dbReference type="NCBI Taxonomy" id="2527980"/>
    <lineage>
        <taxon>Bacteria</taxon>
        <taxon>Pseudomonadati</taxon>
        <taxon>Planctomycetota</taxon>
        <taxon>Planctomycetia</taxon>
        <taxon>Planctomycetales</taxon>
        <taxon>Planctomycetaceae</taxon>
        <taxon>Stratiformator</taxon>
    </lineage>
</organism>
<proteinExistence type="predicted"/>
<keyword evidence="1" id="KW-0812">Transmembrane</keyword>
<dbReference type="AlphaFoldDB" id="A0A517R568"/>
<reference evidence="2 3" key="1">
    <citation type="submission" date="2019-02" db="EMBL/GenBank/DDBJ databases">
        <title>Deep-cultivation of Planctomycetes and their phenomic and genomic characterization uncovers novel biology.</title>
        <authorList>
            <person name="Wiegand S."/>
            <person name="Jogler M."/>
            <person name="Boedeker C."/>
            <person name="Pinto D."/>
            <person name="Vollmers J."/>
            <person name="Rivas-Marin E."/>
            <person name="Kohn T."/>
            <person name="Peeters S.H."/>
            <person name="Heuer A."/>
            <person name="Rast P."/>
            <person name="Oberbeckmann S."/>
            <person name="Bunk B."/>
            <person name="Jeske O."/>
            <person name="Meyerdierks A."/>
            <person name="Storesund J.E."/>
            <person name="Kallscheuer N."/>
            <person name="Luecker S."/>
            <person name="Lage O.M."/>
            <person name="Pohl T."/>
            <person name="Merkel B.J."/>
            <person name="Hornburger P."/>
            <person name="Mueller R.-W."/>
            <person name="Bruemmer F."/>
            <person name="Labrenz M."/>
            <person name="Spormann A.M."/>
            <person name="Op den Camp H."/>
            <person name="Overmann J."/>
            <person name="Amann R."/>
            <person name="Jetten M.S.M."/>
            <person name="Mascher T."/>
            <person name="Medema M.H."/>
            <person name="Devos D.P."/>
            <person name="Kaster A.-K."/>
            <person name="Ovreas L."/>
            <person name="Rohde M."/>
            <person name="Galperin M.Y."/>
            <person name="Jogler C."/>
        </authorList>
    </citation>
    <scope>NUCLEOTIDE SEQUENCE [LARGE SCALE GENOMIC DNA]</scope>
    <source>
        <strain evidence="2 3">Pan189</strain>
    </source>
</reference>
<keyword evidence="1" id="KW-1133">Transmembrane helix</keyword>